<proteinExistence type="predicted"/>
<dbReference type="CDD" id="cd00158">
    <property type="entry name" value="RHOD"/>
    <property type="match status" value="1"/>
</dbReference>
<dbReference type="InterPro" id="IPR001763">
    <property type="entry name" value="Rhodanese-like_dom"/>
</dbReference>
<dbReference type="RefSeq" id="WP_144076624.1">
    <property type="nucleotide sequence ID" value="NZ_CP076129.1"/>
</dbReference>
<accession>A0ABX8H2B3</accession>
<dbReference type="SUPFAM" id="SSF52821">
    <property type="entry name" value="Rhodanese/Cell cycle control phosphatase"/>
    <property type="match status" value="1"/>
</dbReference>
<dbReference type="InterPro" id="IPR036873">
    <property type="entry name" value="Rhodanese-like_dom_sf"/>
</dbReference>
<dbReference type="Proteomes" id="UP000682802">
    <property type="component" value="Chromosome 2"/>
</dbReference>
<protein>
    <submittedName>
        <fullName evidence="2">Rhodanese-like domain-containing protein</fullName>
    </submittedName>
</protein>
<dbReference type="PROSITE" id="PS50206">
    <property type="entry name" value="RHODANESE_3"/>
    <property type="match status" value="1"/>
</dbReference>
<sequence>MYTYKSFNYNIMGDNGLCNLIKQGATLIDVREKKEFDTLHLAEAVNITLKDLITTPDVVLNLNLPLIVCSENGDSSLKAKQFLKENMNINVVDAGPWKNLCDMSSSTVDYLF</sequence>
<organism evidence="2 3">
    <name type="scientific">Flammeovirga kamogawensis</name>
    <dbReference type="NCBI Taxonomy" id="373891"/>
    <lineage>
        <taxon>Bacteria</taxon>
        <taxon>Pseudomonadati</taxon>
        <taxon>Bacteroidota</taxon>
        <taxon>Cytophagia</taxon>
        <taxon>Cytophagales</taxon>
        <taxon>Flammeovirgaceae</taxon>
        <taxon>Flammeovirga</taxon>
    </lineage>
</organism>
<gene>
    <name evidence="2" type="ORF">KM029_20020</name>
</gene>
<dbReference type="EMBL" id="CP076129">
    <property type="protein sequence ID" value="QWG09971.1"/>
    <property type="molecule type" value="Genomic_DNA"/>
</dbReference>
<feature type="domain" description="Rhodanese" evidence="1">
    <location>
        <begin position="21"/>
        <end position="85"/>
    </location>
</feature>
<dbReference type="Pfam" id="PF00581">
    <property type="entry name" value="Rhodanese"/>
    <property type="match status" value="1"/>
</dbReference>
<evidence type="ECO:0000313" key="3">
    <source>
        <dbReference type="Proteomes" id="UP000682802"/>
    </source>
</evidence>
<reference evidence="2 3" key="1">
    <citation type="submission" date="2021-05" db="EMBL/GenBank/DDBJ databases">
        <title>Comparative genomic studies on the polysaccharide-degrading batcterial strains of the Flammeovirga genus.</title>
        <authorList>
            <person name="Zewei F."/>
            <person name="Zheng Z."/>
            <person name="Yu L."/>
            <person name="Ruyue G."/>
            <person name="Yanhong M."/>
            <person name="Yuanyuan C."/>
            <person name="Jingyan G."/>
            <person name="Wenjun H."/>
        </authorList>
    </citation>
    <scope>NUCLEOTIDE SEQUENCE [LARGE SCALE GENOMIC DNA]</scope>
    <source>
        <strain evidence="2 3">YS10</strain>
    </source>
</reference>
<keyword evidence="3" id="KW-1185">Reference proteome</keyword>
<evidence type="ECO:0000313" key="2">
    <source>
        <dbReference type="EMBL" id="QWG09971.1"/>
    </source>
</evidence>
<name>A0ABX8H2B3_9BACT</name>
<evidence type="ECO:0000259" key="1">
    <source>
        <dbReference type="PROSITE" id="PS50206"/>
    </source>
</evidence>
<dbReference type="Gene3D" id="3.40.250.10">
    <property type="entry name" value="Rhodanese-like domain"/>
    <property type="match status" value="1"/>
</dbReference>